<name>T1EI02_HELRO</name>
<dbReference type="eggNOG" id="KOG1721">
    <property type="taxonomic scope" value="Eukaryota"/>
</dbReference>
<dbReference type="SUPFAM" id="SSF57667">
    <property type="entry name" value="beta-beta-alpha zinc fingers"/>
    <property type="match status" value="1"/>
</dbReference>
<dbReference type="GO" id="GO:0006357">
    <property type="term" value="P:regulation of transcription by RNA polymerase II"/>
    <property type="evidence" value="ECO:0000318"/>
    <property type="project" value="GO_Central"/>
</dbReference>
<dbReference type="PROSITE" id="PS00028">
    <property type="entry name" value="ZINC_FINGER_C2H2_1"/>
    <property type="match status" value="1"/>
</dbReference>
<dbReference type="GO" id="GO:0000981">
    <property type="term" value="F:DNA-binding transcription factor activity, RNA polymerase II-specific"/>
    <property type="evidence" value="ECO:0000318"/>
    <property type="project" value="GO_Central"/>
</dbReference>
<dbReference type="EMBL" id="AMQM01004687">
    <property type="status" value="NOT_ANNOTATED_CDS"/>
    <property type="molecule type" value="Genomic_DNA"/>
</dbReference>
<evidence type="ECO:0000256" key="3">
    <source>
        <dbReference type="ARBA" id="ARBA00022771"/>
    </source>
</evidence>
<dbReference type="OMA" id="YSCEANL"/>
<dbReference type="InterPro" id="IPR013087">
    <property type="entry name" value="Znf_C2H2_type"/>
</dbReference>
<dbReference type="STRING" id="6412.T1EI02"/>
<feature type="domain" description="C2H2-type" evidence="6">
    <location>
        <begin position="34"/>
        <end position="61"/>
    </location>
</feature>
<accession>T1EI02</accession>
<dbReference type="SMART" id="SM00355">
    <property type="entry name" value="ZnF_C2H2"/>
    <property type="match status" value="7"/>
</dbReference>
<dbReference type="CTD" id="20196202"/>
<evidence type="ECO:0000256" key="1">
    <source>
        <dbReference type="ARBA" id="ARBA00022723"/>
    </source>
</evidence>
<dbReference type="InterPro" id="IPR036236">
    <property type="entry name" value="Znf_C2H2_sf"/>
</dbReference>
<dbReference type="Gene3D" id="3.30.160.60">
    <property type="entry name" value="Classic Zinc Finger"/>
    <property type="match status" value="4"/>
</dbReference>
<dbReference type="EnsemblMetazoa" id="HelroT133020">
    <property type="protein sequence ID" value="HelroP133020"/>
    <property type="gene ID" value="HelroG133020"/>
</dbReference>
<organism evidence="8 9">
    <name type="scientific">Helobdella robusta</name>
    <name type="common">Californian leech</name>
    <dbReference type="NCBI Taxonomy" id="6412"/>
    <lineage>
        <taxon>Eukaryota</taxon>
        <taxon>Metazoa</taxon>
        <taxon>Spiralia</taxon>
        <taxon>Lophotrochozoa</taxon>
        <taxon>Annelida</taxon>
        <taxon>Clitellata</taxon>
        <taxon>Hirudinea</taxon>
        <taxon>Rhynchobdellida</taxon>
        <taxon>Glossiphoniidae</taxon>
        <taxon>Helobdella</taxon>
    </lineage>
</organism>
<dbReference type="InterPro" id="IPR050688">
    <property type="entry name" value="Zinc_finger/UBP_domain"/>
</dbReference>
<protein>
    <recommendedName>
        <fullName evidence="6">C2H2-type domain-containing protein</fullName>
    </recommendedName>
</protein>
<keyword evidence="1" id="KW-0479">Metal-binding</keyword>
<dbReference type="Proteomes" id="UP000015101">
    <property type="component" value="Unassembled WGS sequence"/>
</dbReference>
<evidence type="ECO:0000313" key="7">
    <source>
        <dbReference type="EMBL" id="ESO03428.1"/>
    </source>
</evidence>
<reference evidence="7 9" key="2">
    <citation type="journal article" date="2013" name="Nature">
        <title>Insights into bilaterian evolution from three spiralian genomes.</title>
        <authorList>
            <person name="Simakov O."/>
            <person name="Marletaz F."/>
            <person name="Cho S.J."/>
            <person name="Edsinger-Gonzales E."/>
            <person name="Havlak P."/>
            <person name="Hellsten U."/>
            <person name="Kuo D.H."/>
            <person name="Larsson T."/>
            <person name="Lv J."/>
            <person name="Arendt D."/>
            <person name="Savage R."/>
            <person name="Osoegawa K."/>
            <person name="de Jong P."/>
            <person name="Grimwood J."/>
            <person name="Chapman J.A."/>
            <person name="Shapiro H."/>
            <person name="Aerts A."/>
            <person name="Otillar R.P."/>
            <person name="Terry A.Y."/>
            <person name="Boore J.L."/>
            <person name="Grigoriev I.V."/>
            <person name="Lindberg D.R."/>
            <person name="Seaver E.C."/>
            <person name="Weisblat D.A."/>
            <person name="Putnam N.H."/>
            <person name="Rokhsar D.S."/>
        </authorList>
    </citation>
    <scope>NUCLEOTIDE SEQUENCE</scope>
</reference>
<evidence type="ECO:0000313" key="8">
    <source>
        <dbReference type="EnsemblMetazoa" id="HelroP133020"/>
    </source>
</evidence>
<dbReference type="GeneID" id="20196202"/>
<dbReference type="InParanoid" id="T1EI02"/>
<keyword evidence="2" id="KW-0677">Repeat</keyword>
<evidence type="ECO:0000256" key="4">
    <source>
        <dbReference type="ARBA" id="ARBA00022833"/>
    </source>
</evidence>
<dbReference type="AlphaFoldDB" id="T1EI02"/>
<gene>
    <name evidence="8" type="primary">20196202</name>
    <name evidence="7" type="ORF">HELRODRAFT_133020</name>
</gene>
<dbReference type="GO" id="GO:0008270">
    <property type="term" value="F:zinc ion binding"/>
    <property type="evidence" value="ECO:0007669"/>
    <property type="project" value="UniProtKB-KW"/>
</dbReference>
<dbReference type="EMBL" id="KB096633">
    <property type="protein sequence ID" value="ESO03428.1"/>
    <property type="molecule type" value="Genomic_DNA"/>
</dbReference>
<evidence type="ECO:0000313" key="9">
    <source>
        <dbReference type="Proteomes" id="UP000015101"/>
    </source>
</evidence>
<evidence type="ECO:0000256" key="2">
    <source>
        <dbReference type="ARBA" id="ARBA00022737"/>
    </source>
</evidence>
<dbReference type="HOGENOM" id="CLU_1173166_0_0_1"/>
<dbReference type="KEGG" id="hro:HELRODRAFT_133020"/>
<keyword evidence="9" id="KW-1185">Reference proteome</keyword>
<evidence type="ECO:0000259" key="6">
    <source>
        <dbReference type="PROSITE" id="PS50157"/>
    </source>
</evidence>
<dbReference type="PANTHER" id="PTHR24403:SF67">
    <property type="entry name" value="FI01116P-RELATED"/>
    <property type="match status" value="1"/>
</dbReference>
<reference evidence="9" key="1">
    <citation type="submission" date="2012-12" db="EMBL/GenBank/DDBJ databases">
        <authorList>
            <person name="Hellsten U."/>
            <person name="Grimwood J."/>
            <person name="Chapman J.A."/>
            <person name="Shapiro H."/>
            <person name="Aerts A."/>
            <person name="Otillar R.P."/>
            <person name="Terry A.Y."/>
            <person name="Boore J.L."/>
            <person name="Simakov O."/>
            <person name="Marletaz F."/>
            <person name="Cho S.-J."/>
            <person name="Edsinger-Gonzales E."/>
            <person name="Havlak P."/>
            <person name="Kuo D.-H."/>
            <person name="Larsson T."/>
            <person name="Lv J."/>
            <person name="Arendt D."/>
            <person name="Savage R."/>
            <person name="Osoegawa K."/>
            <person name="de Jong P."/>
            <person name="Lindberg D.R."/>
            <person name="Seaver E.C."/>
            <person name="Weisblat D.A."/>
            <person name="Putnam N.H."/>
            <person name="Grigoriev I.V."/>
            <person name="Rokhsar D.S."/>
        </authorList>
    </citation>
    <scope>NUCLEOTIDE SEQUENCE</scope>
</reference>
<evidence type="ECO:0000256" key="5">
    <source>
        <dbReference type="PROSITE-ProRule" id="PRU00042"/>
    </source>
</evidence>
<keyword evidence="4" id="KW-0862">Zinc</keyword>
<dbReference type="RefSeq" id="XP_009018576.1">
    <property type="nucleotide sequence ID" value="XM_009020328.1"/>
</dbReference>
<dbReference type="PROSITE" id="PS50157">
    <property type="entry name" value="ZINC_FINGER_C2H2_2"/>
    <property type="match status" value="1"/>
</dbReference>
<proteinExistence type="predicted"/>
<sequence>PIKCSLCSFTCNTDIHMKQHVQDGHEHPSSCTLFRCKQCKTNFDDKDAFETHLSHHTGKHTIRYYTCPYCTTISNNMETIENHIAEAHHAPAFPYKCGYCTFGAVEGGKVKRHCKVVHPNKREMCKQCSYASSTEIDVKYHLLSSHLNVRPYSCPHCHFNLKQPIVIQNNSKHNSIPLRSGSKIYKCPECSYTNISLKLVRGHMVKHGPHRLKCAYCDYKAHYPSRIRKHTRRQHSD</sequence>
<dbReference type="OrthoDB" id="3535323at2759"/>
<keyword evidence="3 5" id="KW-0863">Zinc-finger</keyword>
<dbReference type="PANTHER" id="PTHR24403">
    <property type="entry name" value="ZINC FINGER PROTEIN"/>
    <property type="match status" value="1"/>
</dbReference>
<reference evidence="8" key="3">
    <citation type="submission" date="2015-06" db="UniProtKB">
        <authorList>
            <consortium name="EnsemblMetazoa"/>
        </authorList>
    </citation>
    <scope>IDENTIFICATION</scope>
</reference>